<dbReference type="Proteomes" id="UP000326950">
    <property type="component" value="Unassembled WGS sequence"/>
</dbReference>
<feature type="compositionally biased region" description="Polar residues" evidence="1">
    <location>
        <begin position="21"/>
        <end position="33"/>
    </location>
</feature>
<reference evidence="2 3" key="1">
    <citation type="submission" date="2019-04" db="EMBL/GenBank/DDBJ databases">
        <title>Friends and foes A comparative genomics study of 23 Aspergillus species from section Flavi.</title>
        <authorList>
            <consortium name="DOE Joint Genome Institute"/>
            <person name="Kjaerbolling I."/>
            <person name="Vesth T."/>
            <person name="Frisvad J.C."/>
            <person name="Nybo J.L."/>
            <person name="Theobald S."/>
            <person name="Kildgaard S."/>
            <person name="Isbrandt T."/>
            <person name="Kuo A."/>
            <person name="Sato A."/>
            <person name="Lyhne E.K."/>
            <person name="Kogle M.E."/>
            <person name="Wiebenga A."/>
            <person name="Kun R.S."/>
            <person name="Lubbers R.J."/>
            <person name="Makela M.R."/>
            <person name="Barry K."/>
            <person name="Chovatia M."/>
            <person name="Clum A."/>
            <person name="Daum C."/>
            <person name="Haridas S."/>
            <person name="He G."/>
            <person name="LaButti K."/>
            <person name="Lipzen A."/>
            <person name="Mondo S."/>
            <person name="Riley R."/>
            <person name="Salamov A."/>
            <person name="Simmons B.A."/>
            <person name="Magnuson J.K."/>
            <person name="Henrissat B."/>
            <person name="Mortensen U.H."/>
            <person name="Larsen T.O."/>
            <person name="Devries R.P."/>
            <person name="Grigoriev I.V."/>
            <person name="Machida M."/>
            <person name="Baker S.E."/>
            <person name="Andersen M.R."/>
        </authorList>
    </citation>
    <scope>NUCLEOTIDE SEQUENCE [LARGE SCALE GENOMIC DNA]</scope>
    <source>
        <strain evidence="2 3">CBS 117626</strain>
    </source>
</reference>
<organism evidence="2 3">
    <name type="scientific">Aspergillus tamarii</name>
    <dbReference type="NCBI Taxonomy" id="41984"/>
    <lineage>
        <taxon>Eukaryota</taxon>
        <taxon>Fungi</taxon>
        <taxon>Dikarya</taxon>
        <taxon>Ascomycota</taxon>
        <taxon>Pezizomycotina</taxon>
        <taxon>Eurotiomycetes</taxon>
        <taxon>Eurotiomycetidae</taxon>
        <taxon>Eurotiales</taxon>
        <taxon>Aspergillaceae</taxon>
        <taxon>Aspergillus</taxon>
        <taxon>Aspergillus subgen. Circumdati</taxon>
    </lineage>
</organism>
<dbReference type="AlphaFoldDB" id="A0A5N6UD19"/>
<gene>
    <name evidence="2" type="ORF">BDV40DRAFT_281025</name>
</gene>
<name>A0A5N6UD19_ASPTM</name>
<dbReference type="EMBL" id="ML738760">
    <property type="protein sequence ID" value="KAE8156487.1"/>
    <property type="molecule type" value="Genomic_DNA"/>
</dbReference>
<evidence type="ECO:0000256" key="1">
    <source>
        <dbReference type="SAM" id="MobiDB-lite"/>
    </source>
</evidence>
<evidence type="ECO:0000313" key="2">
    <source>
        <dbReference type="EMBL" id="KAE8156487.1"/>
    </source>
</evidence>
<keyword evidence="3" id="KW-1185">Reference proteome</keyword>
<accession>A0A5N6UD19</accession>
<proteinExistence type="predicted"/>
<sequence length="142" mass="16079">MEAENSIHDNAPDTRTLVESPKSNTIPSASSLQSDERIVIEDTQTVYTSPPYVDKPTGRHMIELLYFTPTGLHRYDVCLDDCKFNRCESGEPELDEEEIEGLFSYKGFNFWVYVPFGYVKTRARMDSAVSTDLIGVGLFPNL</sequence>
<evidence type="ECO:0000313" key="3">
    <source>
        <dbReference type="Proteomes" id="UP000326950"/>
    </source>
</evidence>
<protein>
    <submittedName>
        <fullName evidence="2">Uncharacterized protein</fullName>
    </submittedName>
</protein>
<feature type="compositionally biased region" description="Basic and acidic residues" evidence="1">
    <location>
        <begin position="1"/>
        <end position="12"/>
    </location>
</feature>
<feature type="region of interest" description="Disordered" evidence="1">
    <location>
        <begin position="1"/>
        <end position="34"/>
    </location>
</feature>